<protein>
    <submittedName>
        <fullName evidence="3">Beta-lactamase family protein</fullName>
    </submittedName>
</protein>
<dbReference type="Pfam" id="PF00144">
    <property type="entry name" value="Beta-lactamase"/>
    <property type="match status" value="1"/>
</dbReference>
<feature type="chain" id="PRO_5021999981" evidence="1">
    <location>
        <begin position="25"/>
        <end position="445"/>
    </location>
</feature>
<sequence>MGFREMKKAFLSLLTFILTLSAMAQQPEGGKFEKTDSLLNYLYANNKFMGSVSIRDKDKVVFEKAYGFADLTNKVPATPDTKYKVGSITKMFTSAIIFQLIEEKKLKLDTKLSEYLPKIKNAENITISDMLYHKSGIFNYTKDSIIVKDITKLHSRKDILDVIYSHDAAFDPGTKAEYSNSNYLLLGYIIQDITKKTYKENVASRIVKKAGLKDTYYYGKINPKKNEAFSYSMKDGQWVQREEWHESVAGGAGALQSTPTDLTKFIKALFDGKIIKPESLAEMTKMDMGYGRGVFNFPFAERKFIGHNGGIEGFTSTLGYYPKDNVSFSLVVNAEDMDFDAIVEGILSCYYKLPYRFPNFNTMEVDNSILLGYEGKYSTPSLPFTIDVKAIDGELRIHADEQGTFYVKPLSTTTFSHDAAGVVMEFSPTGFVLKQNGTETAFTKQ</sequence>
<evidence type="ECO:0000259" key="2">
    <source>
        <dbReference type="Pfam" id="PF00144"/>
    </source>
</evidence>
<feature type="domain" description="Beta-lactamase-related" evidence="2">
    <location>
        <begin position="51"/>
        <end position="340"/>
    </location>
</feature>
<evidence type="ECO:0000313" key="4">
    <source>
        <dbReference type="Proteomes" id="UP000320643"/>
    </source>
</evidence>
<reference evidence="3 4" key="1">
    <citation type="submission" date="2019-07" db="EMBL/GenBank/DDBJ databases">
        <title>Flavobacterium sp. nov., isolated from glacier ice.</title>
        <authorList>
            <person name="Liu Q."/>
            <person name="Xin Y.-H."/>
        </authorList>
    </citation>
    <scope>NUCLEOTIDE SEQUENCE [LARGE SCALE GENOMIC DNA]</scope>
    <source>
        <strain evidence="3 4">ZT4R6</strain>
    </source>
</reference>
<comment type="caution">
    <text evidence="3">The sequence shown here is derived from an EMBL/GenBank/DDBJ whole genome shotgun (WGS) entry which is preliminary data.</text>
</comment>
<evidence type="ECO:0000256" key="1">
    <source>
        <dbReference type="SAM" id="SignalP"/>
    </source>
</evidence>
<organism evidence="3 4">
    <name type="scientific">Flavobacterium zepuense</name>
    <dbReference type="NCBI Taxonomy" id="2593302"/>
    <lineage>
        <taxon>Bacteria</taxon>
        <taxon>Pseudomonadati</taxon>
        <taxon>Bacteroidota</taxon>
        <taxon>Flavobacteriia</taxon>
        <taxon>Flavobacteriales</taxon>
        <taxon>Flavobacteriaceae</taxon>
        <taxon>Flavobacterium</taxon>
    </lineage>
</organism>
<accession>A0A552UV21</accession>
<dbReference type="InterPro" id="IPR012338">
    <property type="entry name" value="Beta-lactam/transpept-like"/>
</dbReference>
<feature type="signal peptide" evidence="1">
    <location>
        <begin position="1"/>
        <end position="24"/>
    </location>
</feature>
<proteinExistence type="predicted"/>
<dbReference type="InterPro" id="IPR050491">
    <property type="entry name" value="AmpC-like"/>
</dbReference>
<gene>
    <name evidence="3" type="ORF">FMM05_18965</name>
</gene>
<dbReference type="PANTHER" id="PTHR46825:SF9">
    <property type="entry name" value="BETA-LACTAMASE-RELATED DOMAIN-CONTAINING PROTEIN"/>
    <property type="match status" value="1"/>
</dbReference>
<evidence type="ECO:0000313" key="3">
    <source>
        <dbReference type="EMBL" id="TRW22035.1"/>
    </source>
</evidence>
<dbReference type="InterPro" id="IPR001466">
    <property type="entry name" value="Beta-lactam-related"/>
</dbReference>
<name>A0A552UV21_9FLAO</name>
<dbReference type="AlphaFoldDB" id="A0A552UV21"/>
<dbReference type="Gene3D" id="3.40.710.10">
    <property type="entry name" value="DD-peptidase/beta-lactamase superfamily"/>
    <property type="match status" value="1"/>
</dbReference>
<keyword evidence="4" id="KW-1185">Reference proteome</keyword>
<dbReference type="Proteomes" id="UP000320643">
    <property type="component" value="Unassembled WGS sequence"/>
</dbReference>
<dbReference type="SUPFAM" id="SSF56601">
    <property type="entry name" value="beta-lactamase/transpeptidase-like"/>
    <property type="match status" value="1"/>
</dbReference>
<keyword evidence="1" id="KW-0732">Signal</keyword>
<dbReference type="OrthoDB" id="9793489at2"/>
<dbReference type="EMBL" id="VJVZ01000015">
    <property type="protein sequence ID" value="TRW22035.1"/>
    <property type="molecule type" value="Genomic_DNA"/>
</dbReference>
<dbReference type="PANTHER" id="PTHR46825">
    <property type="entry name" value="D-ALANYL-D-ALANINE-CARBOXYPEPTIDASE/ENDOPEPTIDASE AMPH"/>
    <property type="match status" value="1"/>
</dbReference>